<dbReference type="GeneID" id="9826228"/>
<gene>
    <name evidence="1" type="ORF">CRE_24577</name>
</gene>
<sequence>MLSNSLKKKLSDGITKMTKMAPSRDVAAAKMKETVSQLQNGFDNVKTACKQKYTTELHKRWQEEQFQASKLKNAFNDFKTQTTSKFMSRDDYNTLLNKFKSKIGPSNSNSMKSDSISRAEHEKIVESLKLKFEQREKSTPASNEDIRILRNYIQGLFAKQTKQTELHHLERKKEFSQLIEKIEKVPNEVVKVQKRQFWNNWMKRIPVFPLFVKNAFTIYFSAKTISWMYKFGLPVIGTLLLFAR</sequence>
<proteinExistence type="predicted"/>
<accession>E3MV94</accession>
<keyword evidence="2" id="KW-1185">Reference proteome</keyword>
<reference evidence="1" key="1">
    <citation type="submission" date="2007-07" db="EMBL/GenBank/DDBJ databases">
        <title>PCAP assembly of the Caenorhabditis remanei genome.</title>
        <authorList>
            <consortium name="The Caenorhabditis remanei Sequencing Consortium"/>
            <person name="Wilson R.K."/>
        </authorList>
    </citation>
    <scope>NUCLEOTIDE SEQUENCE [LARGE SCALE GENOMIC DNA]</scope>
    <source>
        <strain evidence="1">PB4641</strain>
    </source>
</reference>
<protein>
    <submittedName>
        <fullName evidence="1">Uncharacterized protein</fullName>
    </submittedName>
</protein>
<dbReference type="Proteomes" id="UP000008281">
    <property type="component" value="Unassembled WGS sequence"/>
</dbReference>
<name>E3MV94_CAERE</name>
<dbReference type="KEGG" id="crq:GCK72_007069"/>
<dbReference type="CTD" id="9826228"/>
<evidence type="ECO:0000313" key="1">
    <source>
        <dbReference type="EMBL" id="EFP10109.1"/>
    </source>
</evidence>
<evidence type="ECO:0000313" key="2">
    <source>
        <dbReference type="Proteomes" id="UP000008281"/>
    </source>
</evidence>
<dbReference type="EMBL" id="DS268482">
    <property type="protein sequence ID" value="EFP10109.1"/>
    <property type="molecule type" value="Genomic_DNA"/>
</dbReference>
<dbReference type="RefSeq" id="XP_003099889.2">
    <property type="nucleotide sequence ID" value="XM_003099841.2"/>
</dbReference>
<dbReference type="HOGENOM" id="CLU_1138925_0_0_1"/>
<dbReference type="AlphaFoldDB" id="E3MV94"/>
<organism evidence="2">
    <name type="scientific">Caenorhabditis remanei</name>
    <name type="common">Caenorhabditis vulgaris</name>
    <dbReference type="NCBI Taxonomy" id="31234"/>
    <lineage>
        <taxon>Eukaryota</taxon>
        <taxon>Metazoa</taxon>
        <taxon>Ecdysozoa</taxon>
        <taxon>Nematoda</taxon>
        <taxon>Chromadorea</taxon>
        <taxon>Rhabditida</taxon>
        <taxon>Rhabditina</taxon>
        <taxon>Rhabditomorpha</taxon>
        <taxon>Rhabditoidea</taxon>
        <taxon>Rhabditidae</taxon>
        <taxon>Peloderinae</taxon>
        <taxon>Caenorhabditis</taxon>
    </lineage>
</organism>